<proteinExistence type="predicted"/>
<feature type="signal peptide" evidence="1">
    <location>
        <begin position="1"/>
        <end position="24"/>
    </location>
</feature>
<feature type="chain" id="PRO_5016958773" description="DUF2946 domain-containing protein" evidence="1">
    <location>
        <begin position="25"/>
        <end position="112"/>
    </location>
</feature>
<accession>A0A364NTA0</accession>
<dbReference type="Proteomes" id="UP000251075">
    <property type="component" value="Unassembled WGS sequence"/>
</dbReference>
<comment type="caution">
    <text evidence="2">The sequence shown here is derived from an EMBL/GenBank/DDBJ whole genome shotgun (WGS) entry which is preliminary data.</text>
</comment>
<evidence type="ECO:0008006" key="4">
    <source>
        <dbReference type="Google" id="ProtNLM"/>
    </source>
</evidence>
<dbReference type="AlphaFoldDB" id="A0A364NTA0"/>
<gene>
    <name evidence="2" type="ORF">CU669_18870</name>
</gene>
<evidence type="ECO:0000313" key="2">
    <source>
        <dbReference type="EMBL" id="RAU20311.1"/>
    </source>
</evidence>
<dbReference type="Pfam" id="PF11162">
    <property type="entry name" value="DUF2946"/>
    <property type="match status" value="1"/>
</dbReference>
<sequence length="112" mass="11034">MAWSVVAALALLLQGIFAFAPIQAADSFVIGAASICSASGKTATEAGSAHEDAASHCPLCQSLQPSLGLTPPATHFGLIVAAPSRLVAAPAAGTPESAPAASFRSRAPPIPS</sequence>
<organism evidence="2 3">
    <name type="scientific">Paramagnetospirillum kuznetsovii</name>
    <dbReference type="NCBI Taxonomy" id="2053833"/>
    <lineage>
        <taxon>Bacteria</taxon>
        <taxon>Pseudomonadati</taxon>
        <taxon>Pseudomonadota</taxon>
        <taxon>Alphaproteobacteria</taxon>
        <taxon>Rhodospirillales</taxon>
        <taxon>Magnetospirillaceae</taxon>
        <taxon>Paramagnetospirillum</taxon>
    </lineage>
</organism>
<dbReference type="EMBL" id="PGTO01000026">
    <property type="protein sequence ID" value="RAU20311.1"/>
    <property type="molecule type" value="Genomic_DNA"/>
</dbReference>
<evidence type="ECO:0000256" key="1">
    <source>
        <dbReference type="SAM" id="SignalP"/>
    </source>
</evidence>
<dbReference type="InterPro" id="IPR021333">
    <property type="entry name" value="DUF2946"/>
</dbReference>
<dbReference type="RefSeq" id="WP_112147148.1">
    <property type="nucleotide sequence ID" value="NZ_PGTO01000026.1"/>
</dbReference>
<keyword evidence="3" id="KW-1185">Reference proteome</keyword>
<protein>
    <recommendedName>
        <fullName evidence="4">DUF2946 domain-containing protein</fullName>
    </recommendedName>
</protein>
<name>A0A364NTA0_9PROT</name>
<evidence type="ECO:0000313" key="3">
    <source>
        <dbReference type="Proteomes" id="UP000251075"/>
    </source>
</evidence>
<keyword evidence="1" id="KW-0732">Signal</keyword>
<reference evidence="2 3" key="1">
    <citation type="submission" date="2017-11" db="EMBL/GenBank/DDBJ databases">
        <title>Draft genome sequence of magnetotactic bacterium Magnetospirillum kuznetsovii LBB-42.</title>
        <authorList>
            <person name="Grouzdev D.S."/>
            <person name="Rysina M.S."/>
            <person name="Baslerov R.V."/>
            <person name="Koziaeva V."/>
        </authorList>
    </citation>
    <scope>NUCLEOTIDE SEQUENCE [LARGE SCALE GENOMIC DNA]</scope>
    <source>
        <strain evidence="2 3">LBB-42</strain>
    </source>
</reference>